<dbReference type="InterPro" id="IPR054765">
    <property type="entry name" value="SLBB_dom"/>
</dbReference>
<keyword evidence="10" id="KW-0626">Porin</keyword>
<evidence type="ECO:0000256" key="12">
    <source>
        <dbReference type="ARBA" id="ARBA00023139"/>
    </source>
</evidence>
<protein>
    <submittedName>
        <fullName evidence="17">Uncharacterized protein</fullName>
    </submittedName>
</protein>
<dbReference type="Gene3D" id="3.30.1950.10">
    <property type="entry name" value="wza like domain"/>
    <property type="match status" value="1"/>
</dbReference>
<proteinExistence type="inferred from homology"/>
<keyword evidence="14" id="KW-0449">Lipoprotein</keyword>
<evidence type="ECO:0000256" key="6">
    <source>
        <dbReference type="ARBA" id="ARBA00022692"/>
    </source>
</evidence>
<feature type="domain" description="Polysaccharide export protein N-terminal" evidence="15">
    <location>
        <begin position="48"/>
        <end position="149"/>
    </location>
</feature>
<dbReference type="GO" id="GO:0015159">
    <property type="term" value="F:polysaccharide transmembrane transporter activity"/>
    <property type="evidence" value="ECO:0007669"/>
    <property type="project" value="InterPro"/>
</dbReference>
<dbReference type="InterPro" id="IPR049712">
    <property type="entry name" value="Poly_export"/>
</dbReference>
<dbReference type="GO" id="GO:0006811">
    <property type="term" value="P:monoatomic ion transport"/>
    <property type="evidence" value="ECO:0007669"/>
    <property type="project" value="UniProtKB-KW"/>
</dbReference>
<dbReference type="Gene3D" id="3.10.560.10">
    <property type="entry name" value="Outer membrane lipoprotein wza domain like"/>
    <property type="match status" value="2"/>
</dbReference>
<evidence type="ECO:0000256" key="8">
    <source>
        <dbReference type="ARBA" id="ARBA00023047"/>
    </source>
</evidence>
<dbReference type="GO" id="GO:0009279">
    <property type="term" value="C:cell outer membrane"/>
    <property type="evidence" value="ECO:0007669"/>
    <property type="project" value="UniProtKB-SubCell"/>
</dbReference>
<keyword evidence="8" id="KW-0625">Polysaccharide transport</keyword>
<dbReference type="GO" id="GO:0046930">
    <property type="term" value="C:pore complex"/>
    <property type="evidence" value="ECO:0007669"/>
    <property type="project" value="UniProtKB-KW"/>
</dbReference>
<comment type="caution">
    <text evidence="17">The sequence shown here is derived from an EMBL/GenBank/DDBJ whole genome shotgun (WGS) entry which is preliminary data.</text>
</comment>
<reference evidence="17 18" key="1">
    <citation type="submission" date="2019-08" db="EMBL/GenBank/DDBJ databases">
        <title>Genome of Phaeodactylibacter luteus.</title>
        <authorList>
            <person name="Bowman J.P."/>
        </authorList>
    </citation>
    <scope>NUCLEOTIDE SEQUENCE [LARGE SCALE GENOMIC DNA]</scope>
    <source>
        <strain evidence="17 18">KCTC 42180</strain>
    </source>
</reference>
<dbReference type="GO" id="GO:0015288">
    <property type="term" value="F:porin activity"/>
    <property type="evidence" value="ECO:0007669"/>
    <property type="project" value="UniProtKB-KW"/>
</dbReference>
<evidence type="ECO:0000256" key="2">
    <source>
        <dbReference type="ARBA" id="ARBA00009450"/>
    </source>
</evidence>
<dbReference type="InterPro" id="IPR003715">
    <property type="entry name" value="Poly_export_N"/>
</dbReference>
<feature type="domain" description="SLBB" evidence="16">
    <location>
        <begin position="155"/>
        <end position="234"/>
    </location>
</feature>
<evidence type="ECO:0000256" key="9">
    <source>
        <dbReference type="ARBA" id="ARBA00023065"/>
    </source>
</evidence>
<evidence type="ECO:0000256" key="11">
    <source>
        <dbReference type="ARBA" id="ARBA00023136"/>
    </source>
</evidence>
<dbReference type="AlphaFoldDB" id="A0A5C6RP97"/>
<evidence type="ECO:0000256" key="7">
    <source>
        <dbReference type="ARBA" id="ARBA00022729"/>
    </source>
</evidence>
<dbReference type="OrthoDB" id="662756at2"/>
<evidence type="ECO:0000256" key="14">
    <source>
        <dbReference type="ARBA" id="ARBA00023288"/>
    </source>
</evidence>
<evidence type="ECO:0000256" key="4">
    <source>
        <dbReference type="ARBA" id="ARBA00022452"/>
    </source>
</evidence>
<name>A0A5C6RP97_9BACT</name>
<dbReference type="Proteomes" id="UP000321580">
    <property type="component" value="Unassembled WGS sequence"/>
</dbReference>
<dbReference type="PROSITE" id="PS51257">
    <property type="entry name" value="PROKAR_LIPOPROTEIN"/>
    <property type="match status" value="1"/>
</dbReference>
<evidence type="ECO:0000256" key="13">
    <source>
        <dbReference type="ARBA" id="ARBA00023237"/>
    </source>
</evidence>
<dbReference type="Pfam" id="PF22461">
    <property type="entry name" value="SLBB_2"/>
    <property type="match status" value="1"/>
</dbReference>
<evidence type="ECO:0000256" key="1">
    <source>
        <dbReference type="ARBA" id="ARBA00004571"/>
    </source>
</evidence>
<keyword evidence="11" id="KW-0472">Membrane</keyword>
<dbReference type="Pfam" id="PF02563">
    <property type="entry name" value="Poly_export"/>
    <property type="match status" value="1"/>
</dbReference>
<evidence type="ECO:0000259" key="16">
    <source>
        <dbReference type="Pfam" id="PF22461"/>
    </source>
</evidence>
<comment type="subcellular location">
    <subcellularLocation>
        <location evidence="1">Cell outer membrane</location>
        <topology evidence="1">Multi-pass membrane protein</topology>
    </subcellularLocation>
</comment>
<sequence length="270" mass="30083">MNTIIKNITFLTLILLLASSCVQHRQLINFNEANLPEDTPEKIFNDINLTIQPEDLLRIDVTSIDPLAAAPFNPGTGPGGQRQNMQMGGQGQGGNYMLEMFQGYLVDQNGYIDFPVLGQLKVEGLTIEEAKGQIYGLLQEYIKDPVVEMRFLNLKITVLGEVNAPGVQRLSNKRTTILEVIGMAGDLSDYANRNNVLLIREKKGRRTYTRLDLQSAEIFSSPYFYMQQNDVIYVEPIQARIATVADPAQRIISYATAGLSLISLIIALSR</sequence>
<gene>
    <name evidence="17" type="ORF">FRY97_08210</name>
</gene>
<dbReference type="RefSeq" id="WP_147166965.1">
    <property type="nucleotide sequence ID" value="NZ_VOOR01000013.1"/>
</dbReference>
<keyword evidence="6" id="KW-0812">Transmembrane</keyword>
<accession>A0A5C6RP97</accession>
<evidence type="ECO:0000256" key="5">
    <source>
        <dbReference type="ARBA" id="ARBA00022597"/>
    </source>
</evidence>
<evidence type="ECO:0000259" key="15">
    <source>
        <dbReference type="Pfam" id="PF02563"/>
    </source>
</evidence>
<evidence type="ECO:0000256" key="10">
    <source>
        <dbReference type="ARBA" id="ARBA00023114"/>
    </source>
</evidence>
<dbReference type="PANTHER" id="PTHR33619">
    <property type="entry name" value="POLYSACCHARIDE EXPORT PROTEIN GFCE-RELATED"/>
    <property type="match status" value="1"/>
</dbReference>
<keyword evidence="3" id="KW-0813">Transport</keyword>
<keyword evidence="7" id="KW-0732">Signal</keyword>
<keyword evidence="4" id="KW-1134">Transmembrane beta strand</keyword>
<keyword evidence="18" id="KW-1185">Reference proteome</keyword>
<evidence type="ECO:0000313" key="17">
    <source>
        <dbReference type="EMBL" id="TXB63789.1"/>
    </source>
</evidence>
<evidence type="ECO:0000256" key="3">
    <source>
        <dbReference type="ARBA" id="ARBA00022448"/>
    </source>
</evidence>
<keyword evidence="13" id="KW-0998">Cell outer membrane</keyword>
<evidence type="ECO:0000313" key="18">
    <source>
        <dbReference type="Proteomes" id="UP000321580"/>
    </source>
</evidence>
<keyword evidence="5" id="KW-0762">Sugar transport</keyword>
<keyword evidence="12" id="KW-0564">Palmitate</keyword>
<dbReference type="PANTHER" id="PTHR33619:SF3">
    <property type="entry name" value="POLYSACCHARIDE EXPORT PROTEIN GFCE-RELATED"/>
    <property type="match status" value="1"/>
</dbReference>
<keyword evidence="9" id="KW-0406">Ion transport</keyword>
<dbReference type="EMBL" id="VOOR01000013">
    <property type="protein sequence ID" value="TXB63789.1"/>
    <property type="molecule type" value="Genomic_DNA"/>
</dbReference>
<comment type="similarity">
    <text evidence="2">Belongs to the BexD/CtrA/VexA family.</text>
</comment>
<organism evidence="17 18">
    <name type="scientific">Phaeodactylibacter luteus</name>
    <dbReference type="NCBI Taxonomy" id="1564516"/>
    <lineage>
        <taxon>Bacteria</taxon>
        <taxon>Pseudomonadati</taxon>
        <taxon>Bacteroidota</taxon>
        <taxon>Saprospiria</taxon>
        <taxon>Saprospirales</taxon>
        <taxon>Haliscomenobacteraceae</taxon>
        <taxon>Phaeodactylibacter</taxon>
    </lineage>
</organism>